<organism evidence="3 4">
    <name type="scientific">Iodobacter ciconiae</name>
    <dbReference type="NCBI Taxonomy" id="2496266"/>
    <lineage>
        <taxon>Bacteria</taxon>
        <taxon>Pseudomonadati</taxon>
        <taxon>Pseudomonadota</taxon>
        <taxon>Betaproteobacteria</taxon>
        <taxon>Neisseriales</taxon>
        <taxon>Chitinibacteraceae</taxon>
        <taxon>Iodobacter</taxon>
    </lineage>
</organism>
<evidence type="ECO:0000256" key="1">
    <source>
        <dbReference type="SAM" id="SignalP"/>
    </source>
</evidence>
<sequence length="248" mass="28768">MVIYKKIYCVFFILSLSFHSFAAEQLNALTEYLPPLNFEKNGKVTGFSTELLDLIALDAKVTLKKEMLPWPRAYSRAQKESNTLIYSIARTPERESQFQWLGPISSRRIMLYKLATRKDILIKNLDDARAYRIGVVREAESTRNLIRLGFDKLDLATDDENNMRKFKHGRFDLLLALNWSAAFNAEKLGLKDEIVPAQLVTEQTNYWFGISLQTDPALVLKMNQALHKIRKDGRLEKLKQKYISDFQK</sequence>
<dbReference type="PANTHER" id="PTHR38834">
    <property type="entry name" value="PERIPLASMIC SUBSTRATE BINDING PROTEIN FAMILY 3"/>
    <property type="match status" value="1"/>
</dbReference>
<gene>
    <name evidence="3" type="ORF">EJO50_03155</name>
</gene>
<evidence type="ECO:0000313" key="3">
    <source>
        <dbReference type="EMBL" id="AZN35571.1"/>
    </source>
</evidence>
<accession>A0A3S8ZQ10</accession>
<feature type="chain" id="PRO_5019497112" evidence="1">
    <location>
        <begin position="23"/>
        <end position="248"/>
    </location>
</feature>
<dbReference type="KEGG" id="iod:EJO50_03155"/>
<dbReference type="InterPro" id="IPR001638">
    <property type="entry name" value="Solute-binding_3/MltF_N"/>
</dbReference>
<dbReference type="SMART" id="SM00062">
    <property type="entry name" value="PBPb"/>
    <property type="match status" value="1"/>
</dbReference>
<feature type="domain" description="Solute-binding protein family 3/N-terminal" evidence="2">
    <location>
        <begin position="25"/>
        <end position="245"/>
    </location>
</feature>
<evidence type="ECO:0000259" key="2">
    <source>
        <dbReference type="SMART" id="SM00062"/>
    </source>
</evidence>
<proteinExistence type="predicted"/>
<feature type="signal peptide" evidence="1">
    <location>
        <begin position="1"/>
        <end position="22"/>
    </location>
</feature>
<dbReference type="SUPFAM" id="SSF53850">
    <property type="entry name" value="Periplasmic binding protein-like II"/>
    <property type="match status" value="1"/>
</dbReference>
<dbReference type="Proteomes" id="UP000282438">
    <property type="component" value="Chromosome"/>
</dbReference>
<dbReference type="PANTHER" id="PTHR38834:SF3">
    <property type="entry name" value="SOLUTE-BINDING PROTEIN FAMILY 3_N-TERMINAL DOMAIN-CONTAINING PROTEIN"/>
    <property type="match status" value="1"/>
</dbReference>
<protein>
    <submittedName>
        <fullName evidence="3">Transporter substrate-binding domain-containing protein</fullName>
    </submittedName>
</protein>
<keyword evidence="1" id="KW-0732">Signal</keyword>
<evidence type="ECO:0000313" key="4">
    <source>
        <dbReference type="Proteomes" id="UP000282438"/>
    </source>
</evidence>
<dbReference type="OrthoDB" id="8594082at2"/>
<dbReference type="Gene3D" id="3.40.190.10">
    <property type="entry name" value="Periplasmic binding protein-like II"/>
    <property type="match status" value="2"/>
</dbReference>
<dbReference type="EMBL" id="CP034433">
    <property type="protein sequence ID" value="AZN35571.1"/>
    <property type="molecule type" value="Genomic_DNA"/>
</dbReference>
<name>A0A3S8ZQ10_9NEIS</name>
<reference evidence="3 4" key="1">
    <citation type="submission" date="2018-12" db="EMBL/GenBank/DDBJ databases">
        <title>Complete genome sequence of Iodobacter sp. H11R3.</title>
        <authorList>
            <person name="Bae J.-W."/>
        </authorList>
    </citation>
    <scope>NUCLEOTIDE SEQUENCE [LARGE SCALE GENOMIC DNA]</scope>
    <source>
        <strain evidence="3 4">H11R3</strain>
    </source>
</reference>
<dbReference type="Pfam" id="PF00497">
    <property type="entry name" value="SBP_bac_3"/>
    <property type="match status" value="1"/>
</dbReference>
<dbReference type="AlphaFoldDB" id="A0A3S8ZQ10"/>
<keyword evidence="4" id="KW-1185">Reference proteome</keyword>
<dbReference type="RefSeq" id="WP_125971535.1">
    <property type="nucleotide sequence ID" value="NZ_CP034433.1"/>
</dbReference>